<feature type="region of interest" description="Disordered" evidence="1">
    <location>
        <begin position="35"/>
        <end position="68"/>
    </location>
</feature>
<feature type="compositionally biased region" description="Polar residues" evidence="1">
    <location>
        <begin position="35"/>
        <end position="46"/>
    </location>
</feature>
<evidence type="ECO:0000313" key="2">
    <source>
        <dbReference type="EMBL" id="KAJ4956275.1"/>
    </source>
</evidence>
<gene>
    <name evidence="2" type="ORF">NE237_013058</name>
</gene>
<comment type="caution">
    <text evidence="2">The sequence shown here is derived from an EMBL/GenBank/DDBJ whole genome shotgun (WGS) entry which is preliminary data.</text>
</comment>
<protein>
    <submittedName>
        <fullName evidence="2">Uncharacterized protein</fullName>
    </submittedName>
</protein>
<proteinExistence type="predicted"/>
<name>A0A9Q0H1A9_9MAGN</name>
<accession>A0A9Q0H1A9</accession>
<evidence type="ECO:0000313" key="3">
    <source>
        <dbReference type="Proteomes" id="UP001141806"/>
    </source>
</evidence>
<sequence length="441" mass="48401">MKKFCEAISVHPESSCNCGLNNGFSFQNSVSKRCSSSQQPPLTSGLMNEPIPPSYNATPKNLSSLSPSQHWPETSNCIMVPASVPVMGNSSQQQVPLFQLMHGQIPVCHHPPMNNPNMVSPSEISDCIMVPPSVPVMGTSSQQRVSLFQHGQIPVGHHPPMNNPYMISPSATTLGVLSKTQVQVAHEGEVVPTVLDSQEMNTPIINNQNLNMAGAFASTTWFDSSMYDPTYEGLGLPMDPILRNFQQLSHKCGNHNNTSGMSQEDEIQLASILNQGGESSTESVAPHQIRGLLETGSTNNVALLQNNEHQELDLSTKGVAPFQSQNTQILNEESALSSQGSASLTIEDLVDLQLPYETIKELMRDLWPYIEEGQQNQMPNLQQEDQILFDKGSIHFQQQDQVQEGEGHNVWNNARGQQAIGMNLQDGEYGFLAELKTVRKS</sequence>
<evidence type="ECO:0000256" key="1">
    <source>
        <dbReference type="SAM" id="MobiDB-lite"/>
    </source>
</evidence>
<dbReference type="Proteomes" id="UP001141806">
    <property type="component" value="Unassembled WGS sequence"/>
</dbReference>
<dbReference type="EMBL" id="JAMYWD010000011">
    <property type="protein sequence ID" value="KAJ4956275.1"/>
    <property type="molecule type" value="Genomic_DNA"/>
</dbReference>
<feature type="compositionally biased region" description="Polar residues" evidence="1">
    <location>
        <begin position="55"/>
        <end position="68"/>
    </location>
</feature>
<keyword evidence="3" id="KW-1185">Reference proteome</keyword>
<dbReference type="AlphaFoldDB" id="A0A9Q0H1A9"/>
<organism evidence="2 3">
    <name type="scientific">Protea cynaroides</name>
    <dbReference type="NCBI Taxonomy" id="273540"/>
    <lineage>
        <taxon>Eukaryota</taxon>
        <taxon>Viridiplantae</taxon>
        <taxon>Streptophyta</taxon>
        <taxon>Embryophyta</taxon>
        <taxon>Tracheophyta</taxon>
        <taxon>Spermatophyta</taxon>
        <taxon>Magnoliopsida</taxon>
        <taxon>Proteales</taxon>
        <taxon>Proteaceae</taxon>
        <taxon>Protea</taxon>
    </lineage>
</organism>
<reference evidence="2" key="1">
    <citation type="journal article" date="2023" name="Plant J.">
        <title>The genome of the king protea, Protea cynaroides.</title>
        <authorList>
            <person name="Chang J."/>
            <person name="Duong T.A."/>
            <person name="Schoeman C."/>
            <person name="Ma X."/>
            <person name="Roodt D."/>
            <person name="Barker N."/>
            <person name="Li Z."/>
            <person name="Van de Peer Y."/>
            <person name="Mizrachi E."/>
        </authorList>
    </citation>
    <scope>NUCLEOTIDE SEQUENCE</scope>
    <source>
        <tissue evidence="2">Young leaves</tissue>
    </source>
</reference>
<dbReference type="OrthoDB" id="2007846at2759"/>